<dbReference type="Pfam" id="PF07510">
    <property type="entry name" value="GmrSD_C"/>
    <property type="match status" value="1"/>
</dbReference>
<evidence type="ECO:0008006" key="5">
    <source>
        <dbReference type="Google" id="ProtNLM"/>
    </source>
</evidence>
<dbReference type="EMBL" id="AOLS01000016">
    <property type="protein sequence ID" value="EMA24909.1"/>
    <property type="molecule type" value="Genomic_DNA"/>
</dbReference>
<sequence>MEARFRTVRELFNKPGAKFTVPGYQRGFEWGKKEFEDLWLDINRIGRRVDRHYLGNIILLEKERGETFEIVDGQQRMVTLSLLLMAIRDSMVVGERDDKRVTQVINSYPKADPEQRIILHDEEADESFRKIWRGAVDEATGPVSVAYNYYLDQLQDLSDAEIDNLTQNIVTRLEVVETQCSDVSLAYTIFQSQNERGKEVSPHILVKSRVYGAAEELESKEDRVQAKRRWDHIYDLLQEELGGTRWRNDEMKVRRPMSQILLSADTDMPFRIDKSDLYRNFEEVLASYDNILELVEWFQDEVDQYLELTSGQYDVSGGGYSNGTVRNLQYMNASSTQAEVLSQSLCRRVDDEDMLKEYLRLASVIGMRHELAGSSAKEKDDPMFKSAKRVREAENNKAIRRVLREMAVEETPDDGEIVQNLKSNPMNYHGAWQFRTLLTLVGLEENRQEALRVELGKLHIEHIAPRRLSEDSKYSRWRRVIDEDEFDGVKNLLGNLTLLLPEEHGSLKEENFNSKRAAYGNSDLEIAEEVSDYEEWNVENIRQRTERLAQEAADVWSA</sequence>
<evidence type="ECO:0000313" key="4">
    <source>
        <dbReference type="Proteomes" id="UP000011687"/>
    </source>
</evidence>
<reference evidence="3 4" key="1">
    <citation type="journal article" date="2014" name="PLoS Genet.">
        <title>Phylogenetically driven sequencing of extremely halophilic archaea reveals strategies for static and dynamic osmo-response.</title>
        <authorList>
            <person name="Becker E.A."/>
            <person name="Seitzer P.M."/>
            <person name="Tritt A."/>
            <person name="Larsen D."/>
            <person name="Krusor M."/>
            <person name="Yao A.I."/>
            <person name="Wu D."/>
            <person name="Madern D."/>
            <person name="Eisen J.A."/>
            <person name="Darling A.E."/>
            <person name="Facciotti M.T."/>
        </authorList>
    </citation>
    <scope>NUCLEOTIDE SEQUENCE [LARGE SCALE GENOMIC DNA]</scope>
    <source>
        <strain evidence="3 4">ATCC 33799</strain>
    </source>
</reference>
<evidence type="ECO:0000259" key="2">
    <source>
        <dbReference type="Pfam" id="PF07510"/>
    </source>
</evidence>
<gene>
    <name evidence="3" type="ORF">C435_03413</name>
</gene>
<name>M0KXD6_9EURY</name>
<dbReference type="PANTHER" id="PTHR35149">
    <property type="entry name" value="SLL5132 PROTEIN"/>
    <property type="match status" value="1"/>
</dbReference>
<dbReference type="InterPro" id="IPR004919">
    <property type="entry name" value="GmrSD_N"/>
</dbReference>
<comment type="caution">
    <text evidence="3">The sequence shown here is derived from an EMBL/GenBank/DDBJ whole genome shotgun (WGS) entry which is preliminary data.</text>
</comment>
<feature type="domain" description="GmrSD restriction endonucleases C-terminal" evidence="2">
    <location>
        <begin position="398"/>
        <end position="550"/>
    </location>
</feature>
<dbReference type="RefSeq" id="WP_007188099.1">
    <property type="nucleotide sequence ID" value="NZ_AOLS01000016.1"/>
</dbReference>
<dbReference type="Proteomes" id="UP000011687">
    <property type="component" value="Unassembled WGS sequence"/>
</dbReference>
<accession>M0KXD6</accession>
<keyword evidence="4" id="KW-1185">Reference proteome</keyword>
<organism evidence="3 4">
    <name type="scientific">Haloarcula marismortui ATCC 33799</name>
    <dbReference type="NCBI Taxonomy" id="662475"/>
    <lineage>
        <taxon>Archaea</taxon>
        <taxon>Methanobacteriati</taxon>
        <taxon>Methanobacteriota</taxon>
        <taxon>Stenosarchaea group</taxon>
        <taxon>Halobacteria</taxon>
        <taxon>Halobacteriales</taxon>
        <taxon>Haloarculaceae</taxon>
        <taxon>Haloarcula</taxon>
    </lineage>
</organism>
<dbReference type="AlphaFoldDB" id="M0KXD6"/>
<evidence type="ECO:0000259" key="1">
    <source>
        <dbReference type="Pfam" id="PF03235"/>
    </source>
</evidence>
<evidence type="ECO:0000313" key="3">
    <source>
        <dbReference type="EMBL" id="EMA24909.1"/>
    </source>
</evidence>
<dbReference type="Pfam" id="PF03235">
    <property type="entry name" value="GmrSD_N"/>
    <property type="match status" value="1"/>
</dbReference>
<dbReference type="PATRIC" id="fig|662475.6.peg.663"/>
<dbReference type="InterPro" id="IPR011089">
    <property type="entry name" value="GmrSD_C"/>
</dbReference>
<dbReference type="PANTHER" id="PTHR35149:SF1">
    <property type="entry name" value="DUF5655 DOMAIN-CONTAINING PROTEIN"/>
    <property type="match status" value="1"/>
</dbReference>
<protein>
    <recommendedName>
        <fullName evidence="5">DUF262 domain-containing protein</fullName>
    </recommendedName>
</protein>
<proteinExistence type="predicted"/>
<feature type="domain" description="GmrSD restriction endonucleases N-terminal" evidence="1">
    <location>
        <begin position="9"/>
        <end position="210"/>
    </location>
</feature>